<evidence type="ECO:0000256" key="1">
    <source>
        <dbReference type="ARBA" id="ARBA00022475"/>
    </source>
</evidence>
<dbReference type="PANTHER" id="PTHR38100">
    <property type="entry name" value="HIGH FREQUENCY LYSOGENIZATION PROTEIN HFLD"/>
    <property type="match status" value="1"/>
</dbReference>
<reference evidence="5 6" key="1">
    <citation type="submission" date="2024-04" db="EMBL/GenBank/DDBJ databases">
        <title>Draft genome sequence of Sessilibacter corallicola NBRC 116591.</title>
        <authorList>
            <person name="Miyakawa T."/>
            <person name="Kusuya Y."/>
            <person name="Miura T."/>
        </authorList>
    </citation>
    <scope>NUCLEOTIDE SEQUENCE [LARGE SCALE GENOMIC DNA]</scope>
    <source>
        <strain evidence="5 6">KU-00831-HH</strain>
    </source>
</reference>
<keyword evidence="2 4" id="KW-0963">Cytoplasm</keyword>
<organism evidence="5 6">
    <name type="scientific">Sessilibacter corallicola</name>
    <dbReference type="NCBI Taxonomy" id="2904075"/>
    <lineage>
        <taxon>Bacteria</taxon>
        <taxon>Pseudomonadati</taxon>
        <taxon>Pseudomonadota</taxon>
        <taxon>Gammaproteobacteria</taxon>
        <taxon>Cellvibrionales</taxon>
        <taxon>Cellvibrionaceae</taxon>
        <taxon>Sessilibacter</taxon>
    </lineage>
</organism>
<evidence type="ECO:0000313" key="6">
    <source>
        <dbReference type="Proteomes" id="UP001465153"/>
    </source>
</evidence>
<proteinExistence type="inferred from homology"/>
<dbReference type="InterPro" id="IPR035932">
    <property type="entry name" value="HflD-like_sf"/>
</dbReference>
<dbReference type="InterPro" id="IPR007451">
    <property type="entry name" value="HflD"/>
</dbReference>
<dbReference type="NCBIfam" id="NF001246">
    <property type="entry name" value="PRK00218.1-2"/>
    <property type="match status" value="1"/>
</dbReference>
<accession>A0ABQ0A9A2</accession>
<dbReference type="Gene3D" id="1.10.3890.10">
    <property type="entry name" value="HflD-like"/>
    <property type="match status" value="1"/>
</dbReference>
<dbReference type="RefSeq" id="WP_353302896.1">
    <property type="nucleotide sequence ID" value="NZ_BAABWN010000006.1"/>
</dbReference>
<dbReference type="EMBL" id="BAABWN010000006">
    <property type="protein sequence ID" value="GAA6168221.1"/>
    <property type="molecule type" value="Genomic_DNA"/>
</dbReference>
<evidence type="ECO:0000256" key="2">
    <source>
        <dbReference type="ARBA" id="ARBA00022490"/>
    </source>
</evidence>
<keyword evidence="1 4" id="KW-1003">Cell membrane</keyword>
<keyword evidence="3 4" id="KW-0472">Membrane</keyword>
<sequence>MQDIESQTLALAGTIQAAALVEQLAKQGNAPSNAIKPLLSSIFVTNPNTTVDIYNGVNNLEMGLDILREILQRYNSTKNPDCIRYTLSLLHLQKKLAKNDAMLSVLSDRIGRCEQQLKHFDILHENIIANLADIYADTLSTFAFRIQVRGSFDYLQQPRIANQIRALLLAGVRSVTLWRQVGGNRIQLMLNRNKLYEASDLLYQSIKHL</sequence>
<evidence type="ECO:0000256" key="4">
    <source>
        <dbReference type="HAMAP-Rule" id="MF_00695"/>
    </source>
</evidence>
<protein>
    <recommendedName>
        <fullName evidence="4">High frequency lysogenization protein HflD homolog</fullName>
    </recommendedName>
</protein>
<keyword evidence="6" id="KW-1185">Reference proteome</keyword>
<evidence type="ECO:0000256" key="3">
    <source>
        <dbReference type="ARBA" id="ARBA00023136"/>
    </source>
</evidence>
<comment type="subcellular location">
    <subcellularLocation>
        <location evidence="4">Cytoplasm</location>
    </subcellularLocation>
    <subcellularLocation>
        <location evidence="4">Cell membrane</location>
        <topology evidence="4">Peripheral membrane protein</topology>
        <orientation evidence="4">Cytoplasmic side</orientation>
    </subcellularLocation>
</comment>
<dbReference type="HAMAP" id="MF_00695">
    <property type="entry name" value="HflD_protein"/>
    <property type="match status" value="1"/>
</dbReference>
<dbReference type="Pfam" id="PF04356">
    <property type="entry name" value="DUF489"/>
    <property type="match status" value="1"/>
</dbReference>
<comment type="caution">
    <text evidence="5">The sequence shown here is derived from an EMBL/GenBank/DDBJ whole genome shotgun (WGS) entry which is preliminary data.</text>
</comment>
<comment type="similarity">
    <text evidence="4">Belongs to the HflD family.</text>
</comment>
<evidence type="ECO:0000313" key="5">
    <source>
        <dbReference type="EMBL" id="GAA6168221.1"/>
    </source>
</evidence>
<dbReference type="Proteomes" id="UP001465153">
    <property type="component" value="Unassembled WGS sequence"/>
</dbReference>
<dbReference type="PANTHER" id="PTHR38100:SF1">
    <property type="entry name" value="HIGH FREQUENCY LYSOGENIZATION PROTEIN HFLD"/>
    <property type="match status" value="1"/>
</dbReference>
<name>A0ABQ0A9A2_9GAMM</name>
<dbReference type="SUPFAM" id="SSF101322">
    <property type="entry name" value="YcfC-like"/>
    <property type="match status" value="1"/>
</dbReference>
<gene>
    <name evidence="4 5" type="primary">hflD</name>
    <name evidence="5" type="ORF">NBRC116591_20320</name>
</gene>